<feature type="transmembrane region" description="Helical" evidence="1">
    <location>
        <begin position="144"/>
        <end position="162"/>
    </location>
</feature>
<name>A0A7S1AY93_NOCSC</name>
<sequence length="253" mass="26965">MAQVQFKQSAIKSRADQVVWLILRMADLDKPLQTIDMSGADSSAEARTALGGFVAQAGAAAAQRAAEDPQVREQVAASAAAGAGAAFQAAQQGAARAFGEFNAYIQMGPTGVSMLCTFGAIGTIVVAIIDCLSIAGILTNPAQYVLNLYLFIFGITMILIEADTQRMTNFALLRTLAPRVSRLQAFIFREVHIISGLVGRGMFYLFVGLFCVTECWWCLTFLAGLFNCVNGVLCIASGMKNSDPRAQGQAYSP</sequence>
<keyword evidence="1" id="KW-0812">Transmembrane</keyword>
<organism evidence="2">
    <name type="scientific">Noctiluca scintillans</name>
    <name type="common">Sea sparkle</name>
    <name type="synonym">Red tide dinoflagellate</name>
    <dbReference type="NCBI Taxonomy" id="2966"/>
    <lineage>
        <taxon>Eukaryota</taxon>
        <taxon>Sar</taxon>
        <taxon>Alveolata</taxon>
        <taxon>Dinophyceae</taxon>
        <taxon>Noctilucales</taxon>
        <taxon>Noctilucaceae</taxon>
        <taxon>Noctiluca</taxon>
    </lineage>
</organism>
<evidence type="ECO:0000313" key="2">
    <source>
        <dbReference type="EMBL" id="CAD8868199.1"/>
    </source>
</evidence>
<keyword evidence="1" id="KW-1133">Transmembrane helix</keyword>
<proteinExistence type="predicted"/>
<reference evidence="2" key="1">
    <citation type="submission" date="2021-01" db="EMBL/GenBank/DDBJ databases">
        <authorList>
            <person name="Corre E."/>
            <person name="Pelletier E."/>
            <person name="Niang G."/>
            <person name="Scheremetjew M."/>
            <person name="Finn R."/>
            <person name="Kale V."/>
            <person name="Holt S."/>
            <person name="Cochrane G."/>
            <person name="Meng A."/>
            <person name="Brown T."/>
            <person name="Cohen L."/>
        </authorList>
    </citation>
    <scope>NUCLEOTIDE SEQUENCE</scope>
</reference>
<feature type="transmembrane region" description="Helical" evidence="1">
    <location>
        <begin position="115"/>
        <end position="138"/>
    </location>
</feature>
<gene>
    <name evidence="2" type="ORF">NSCI0253_LOCUS42555</name>
</gene>
<protein>
    <submittedName>
        <fullName evidence="2">Uncharacterized protein</fullName>
    </submittedName>
</protein>
<accession>A0A7S1AY93</accession>
<dbReference type="AlphaFoldDB" id="A0A7S1AY93"/>
<keyword evidence="1" id="KW-0472">Membrane</keyword>
<dbReference type="EMBL" id="HBFQ01060109">
    <property type="protein sequence ID" value="CAD8868199.1"/>
    <property type="molecule type" value="Transcribed_RNA"/>
</dbReference>
<evidence type="ECO:0000256" key="1">
    <source>
        <dbReference type="SAM" id="Phobius"/>
    </source>
</evidence>